<feature type="compositionally biased region" description="Polar residues" evidence="1">
    <location>
        <begin position="114"/>
        <end position="127"/>
    </location>
</feature>
<protein>
    <submittedName>
        <fullName evidence="3">Uncharacterized protein</fullName>
    </submittedName>
</protein>
<feature type="transmembrane region" description="Helical" evidence="2">
    <location>
        <begin position="12"/>
        <end position="36"/>
    </location>
</feature>
<dbReference type="PANTHER" id="PTHR34964:SF1">
    <property type="entry name" value="MEMBRANE LIPOPROTEIN"/>
    <property type="match status" value="1"/>
</dbReference>
<dbReference type="PhylomeDB" id="A0A022RR78"/>
<organism evidence="3 4">
    <name type="scientific">Erythranthe guttata</name>
    <name type="common">Yellow monkey flower</name>
    <name type="synonym">Mimulus guttatus</name>
    <dbReference type="NCBI Taxonomy" id="4155"/>
    <lineage>
        <taxon>Eukaryota</taxon>
        <taxon>Viridiplantae</taxon>
        <taxon>Streptophyta</taxon>
        <taxon>Embryophyta</taxon>
        <taxon>Tracheophyta</taxon>
        <taxon>Spermatophyta</taxon>
        <taxon>Magnoliopsida</taxon>
        <taxon>eudicotyledons</taxon>
        <taxon>Gunneridae</taxon>
        <taxon>Pentapetalae</taxon>
        <taxon>asterids</taxon>
        <taxon>lamiids</taxon>
        <taxon>Lamiales</taxon>
        <taxon>Phrymaceae</taxon>
        <taxon>Erythranthe</taxon>
    </lineage>
</organism>
<evidence type="ECO:0000256" key="1">
    <source>
        <dbReference type="SAM" id="MobiDB-lite"/>
    </source>
</evidence>
<proteinExistence type="predicted"/>
<feature type="region of interest" description="Disordered" evidence="1">
    <location>
        <begin position="97"/>
        <end position="133"/>
    </location>
</feature>
<evidence type="ECO:0000256" key="2">
    <source>
        <dbReference type="SAM" id="Phobius"/>
    </source>
</evidence>
<keyword evidence="2" id="KW-0472">Membrane</keyword>
<evidence type="ECO:0000313" key="4">
    <source>
        <dbReference type="Proteomes" id="UP000030748"/>
    </source>
</evidence>
<keyword evidence="2" id="KW-1133">Transmembrane helix</keyword>
<accession>A0A022RR78</accession>
<keyword evidence="2" id="KW-0812">Transmembrane</keyword>
<dbReference type="AlphaFoldDB" id="A0A022RR78"/>
<name>A0A022RR78_ERYGU</name>
<keyword evidence="4" id="KW-1185">Reference proteome</keyword>
<evidence type="ECO:0000313" key="3">
    <source>
        <dbReference type="EMBL" id="EYU42278.1"/>
    </source>
</evidence>
<reference evidence="3 4" key="1">
    <citation type="journal article" date="2013" name="Proc. Natl. Acad. Sci. U.S.A.">
        <title>Fine-scale variation in meiotic recombination in Mimulus inferred from population shotgun sequencing.</title>
        <authorList>
            <person name="Hellsten U."/>
            <person name="Wright K.M."/>
            <person name="Jenkins J."/>
            <person name="Shu S."/>
            <person name="Yuan Y."/>
            <person name="Wessler S.R."/>
            <person name="Schmutz J."/>
            <person name="Willis J.H."/>
            <person name="Rokhsar D.S."/>
        </authorList>
    </citation>
    <scope>NUCLEOTIDE SEQUENCE [LARGE SCALE GENOMIC DNA]</scope>
    <source>
        <strain evidence="4">cv. DUN x IM62</strain>
    </source>
</reference>
<dbReference type="Proteomes" id="UP000030748">
    <property type="component" value="Unassembled WGS sequence"/>
</dbReference>
<sequence>MEQYEREKSLIVPLIFTLFCLCVSIGGVLLVINLYFPDLSQPWQPIAAFVLIGSTWIFWILTCFYVCIKTCFRRCRCRDRQIPTALTPRNIPPFAAQNDGGGGHGHHHQHDSIQDTSFASSTDSETPLTYAAV</sequence>
<gene>
    <name evidence="3" type="ORF">MIMGU_mgv1a016125mg</name>
</gene>
<dbReference type="EMBL" id="KI630297">
    <property type="protein sequence ID" value="EYU42278.1"/>
    <property type="molecule type" value="Genomic_DNA"/>
</dbReference>
<feature type="transmembrane region" description="Helical" evidence="2">
    <location>
        <begin position="48"/>
        <end position="68"/>
    </location>
</feature>
<dbReference type="PANTHER" id="PTHR34964">
    <property type="entry name" value="MEMBRANE LIPOPROTEIN-RELATED"/>
    <property type="match status" value="1"/>
</dbReference>